<dbReference type="InterPro" id="IPR028348">
    <property type="entry name" value="FAD-binding_protein"/>
</dbReference>
<dbReference type="Proteomes" id="UP000316621">
    <property type="component" value="Chromosome 6"/>
</dbReference>
<dbReference type="STRING" id="3469.A0A4Y7JX95"/>
<gene>
    <name evidence="1" type="ORF">C5167_008372</name>
</gene>
<evidence type="ECO:0008006" key="3">
    <source>
        <dbReference type="Google" id="ProtNLM"/>
    </source>
</evidence>
<accession>A0A4Y7JX95</accession>
<organism evidence="1 2">
    <name type="scientific">Papaver somniferum</name>
    <name type="common">Opium poppy</name>
    <dbReference type="NCBI Taxonomy" id="3469"/>
    <lineage>
        <taxon>Eukaryota</taxon>
        <taxon>Viridiplantae</taxon>
        <taxon>Streptophyta</taxon>
        <taxon>Embryophyta</taxon>
        <taxon>Tracheophyta</taxon>
        <taxon>Spermatophyta</taxon>
        <taxon>Magnoliopsida</taxon>
        <taxon>Ranunculales</taxon>
        <taxon>Papaveraceae</taxon>
        <taxon>Papaveroideae</taxon>
        <taxon>Papaver</taxon>
    </lineage>
</organism>
<sequence length="163" mass="17991">MFSVLGRRSKKILRSKGKNKGCEGTWSDGKLVTKIGRNNDSMTAVMKILVHFGAPENMLVDGKPHLGTDRKGIGCRSQSSDATNKLHADNKNRRYDAVVLAVGLRIEHPMELIKNPAMYNNFVHTAGGQNLVTGCLWRNLKNKAVGRLKVLIPARRLNGQSNT</sequence>
<evidence type="ECO:0000313" key="1">
    <source>
        <dbReference type="EMBL" id="RZC64682.1"/>
    </source>
</evidence>
<dbReference type="InterPro" id="IPR036188">
    <property type="entry name" value="FAD/NAD-bd_sf"/>
</dbReference>
<name>A0A4Y7JX95_PAPSO</name>
<keyword evidence="2" id="KW-1185">Reference proteome</keyword>
<reference evidence="1 2" key="1">
    <citation type="journal article" date="2018" name="Science">
        <title>The opium poppy genome and morphinan production.</title>
        <authorList>
            <person name="Guo L."/>
            <person name="Winzer T."/>
            <person name="Yang X."/>
            <person name="Li Y."/>
            <person name="Ning Z."/>
            <person name="He Z."/>
            <person name="Teodor R."/>
            <person name="Lu Y."/>
            <person name="Bowser T.A."/>
            <person name="Graham I.A."/>
            <person name="Ye K."/>
        </authorList>
    </citation>
    <scope>NUCLEOTIDE SEQUENCE [LARGE SCALE GENOMIC DNA]</scope>
    <source>
        <strain evidence="2">cv. HN1</strain>
        <tissue evidence="1">Leaves</tissue>
    </source>
</reference>
<proteinExistence type="predicted"/>
<dbReference type="EMBL" id="CM010720">
    <property type="protein sequence ID" value="RZC64682.1"/>
    <property type="molecule type" value="Genomic_DNA"/>
</dbReference>
<evidence type="ECO:0000313" key="2">
    <source>
        <dbReference type="Proteomes" id="UP000316621"/>
    </source>
</evidence>
<dbReference type="PANTHER" id="PTHR42842">
    <property type="entry name" value="FAD/NAD(P)-BINDING OXIDOREDUCTASE"/>
    <property type="match status" value="1"/>
</dbReference>
<dbReference type="AlphaFoldDB" id="A0A4Y7JX95"/>
<dbReference type="Gene3D" id="3.50.50.60">
    <property type="entry name" value="FAD/NAD(P)-binding domain"/>
    <property type="match status" value="1"/>
</dbReference>
<dbReference type="Gramene" id="RZC64682">
    <property type="protein sequence ID" value="RZC64682"/>
    <property type="gene ID" value="C5167_008372"/>
</dbReference>
<dbReference type="PANTHER" id="PTHR42842:SF3">
    <property type="entry name" value="FAD_NAD(P)-BINDING OXIDOREDUCTASE FAMILY PROTEIN"/>
    <property type="match status" value="1"/>
</dbReference>
<protein>
    <recommendedName>
        <fullName evidence="3">FAD/NAD(P)-binding domain-containing protein</fullName>
    </recommendedName>
</protein>